<dbReference type="Proteomes" id="UP000598146">
    <property type="component" value="Unassembled WGS sequence"/>
</dbReference>
<evidence type="ECO:0000313" key="2">
    <source>
        <dbReference type="Proteomes" id="UP000598146"/>
    </source>
</evidence>
<dbReference type="RefSeq" id="WP_196420283.1">
    <property type="nucleotide sequence ID" value="NZ_JADQTO010000039.1"/>
</dbReference>
<evidence type="ECO:0000313" key="1">
    <source>
        <dbReference type="EMBL" id="MBG0568514.1"/>
    </source>
</evidence>
<evidence type="ECO:0008006" key="3">
    <source>
        <dbReference type="Google" id="ProtNLM"/>
    </source>
</evidence>
<reference evidence="1" key="1">
    <citation type="submission" date="2020-11" db="EMBL/GenBank/DDBJ databases">
        <title>Isolation and identification of active actinomycetes.</title>
        <authorList>
            <person name="Sun X."/>
        </authorList>
    </citation>
    <scope>NUCLEOTIDE SEQUENCE</scope>
    <source>
        <strain evidence="1">NEAU-A11</strain>
    </source>
</reference>
<accession>A0A931G7R0</accession>
<comment type="caution">
    <text evidence="1">The sequence shown here is derived from an EMBL/GenBank/DDBJ whole genome shotgun (WGS) entry which is preliminary data.</text>
</comment>
<keyword evidence="2" id="KW-1185">Reference proteome</keyword>
<sequence length="247" mass="26700">MTDEGDGKTIRVVAELLDQLANGTTEEATQAAEELRVLLRELGYHGQTGPLVRKVLGPWELPTDRAAALRSTPSDWARRRRAERLARRKHAGAAMHLRLGPAWQLVDWPLGGFAWAGTEYDVRERFLAIGPGGVYAVLIVDHGWSRVVLSGDIVQVDNKRPPYLPEARRTARQASQVLSGAAGRPVRVDPVVAFDGSGVISVHGLPKDCMVSGTKDLDRLLLAGKSRISPATAEKLAAAAGRLRPTG</sequence>
<gene>
    <name evidence="1" type="ORF">I4J89_44540</name>
</gene>
<dbReference type="AlphaFoldDB" id="A0A931G7R0"/>
<organism evidence="1 2">
    <name type="scientific">Actinoplanes aureus</name>
    <dbReference type="NCBI Taxonomy" id="2792083"/>
    <lineage>
        <taxon>Bacteria</taxon>
        <taxon>Bacillati</taxon>
        <taxon>Actinomycetota</taxon>
        <taxon>Actinomycetes</taxon>
        <taxon>Micromonosporales</taxon>
        <taxon>Micromonosporaceae</taxon>
        <taxon>Actinoplanes</taxon>
    </lineage>
</organism>
<proteinExistence type="predicted"/>
<dbReference type="EMBL" id="JADQTO010000039">
    <property type="protein sequence ID" value="MBG0568514.1"/>
    <property type="molecule type" value="Genomic_DNA"/>
</dbReference>
<name>A0A931G7R0_9ACTN</name>
<protein>
    <recommendedName>
        <fullName evidence="3">NERD domain-containing protein</fullName>
    </recommendedName>
</protein>